<dbReference type="GO" id="GO:0006434">
    <property type="term" value="P:seryl-tRNA aminoacylation"/>
    <property type="evidence" value="ECO:0007669"/>
    <property type="project" value="InterPro"/>
</dbReference>
<dbReference type="InterPro" id="IPR002314">
    <property type="entry name" value="aa-tRNA-synt_IIb"/>
</dbReference>
<feature type="compositionally biased region" description="Acidic residues" evidence="1">
    <location>
        <begin position="167"/>
        <end position="178"/>
    </location>
</feature>
<feature type="compositionally biased region" description="Polar residues" evidence="1">
    <location>
        <begin position="143"/>
        <end position="160"/>
    </location>
</feature>
<name>A0A0L9VJE3_PHAAN</name>
<dbReference type="PRINTS" id="PR00981">
    <property type="entry name" value="TRNASYNTHSER"/>
</dbReference>
<feature type="compositionally biased region" description="Polar residues" evidence="1">
    <location>
        <begin position="406"/>
        <end position="419"/>
    </location>
</feature>
<dbReference type="Gene3D" id="3.30.930.10">
    <property type="entry name" value="Bira Bifunctional Protein, Domain 2"/>
    <property type="match status" value="1"/>
</dbReference>
<evidence type="ECO:0000259" key="3">
    <source>
        <dbReference type="Pfam" id="PF25999"/>
    </source>
</evidence>
<feature type="compositionally biased region" description="Acidic residues" evidence="1">
    <location>
        <begin position="92"/>
        <end position="101"/>
    </location>
</feature>
<dbReference type="Pfam" id="PF25999">
    <property type="entry name" value="SYNRG_C"/>
    <property type="match status" value="1"/>
</dbReference>
<dbReference type="InterPro" id="IPR002317">
    <property type="entry name" value="Ser-tRNA-ligase_type_1"/>
</dbReference>
<dbReference type="GO" id="GO:0004828">
    <property type="term" value="F:serine-tRNA ligase activity"/>
    <property type="evidence" value="ECO:0007669"/>
    <property type="project" value="InterPro"/>
</dbReference>
<feature type="region of interest" description="Disordered" evidence="1">
    <location>
        <begin position="90"/>
        <end position="115"/>
    </location>
</feature>
<feature type="compositionally biased region" description="Polar residues" evidence="1">
    <location>
        <begin position="18"/>
        <end position="33"/>
    </location>
</feature>
<organism evidence="4 5">
    <name type="scientific">Phaseolus angularis</name>
    <name type="common">Azuki bean</name>
    <name type="synonym">Vigna angularis</name>
    <dbReference type="NCBI Taxonomy" id="3914"/>
    <lineage>
        <taxon>Eukaryota</taxon>
        <taxon>Viridiplantae</taxon>
        <taxon>Streptophyta</taxon>
        <taxon>Embryophyta</taxon>
        <taxon>Tracheophyta</taxon>
        <taxon>Spermatophyta</taxon>
        <taxon>Magnoliopsida</taxon>
        <taxon>eudicotyledons</taxon>
        <taxon>Gunneridae</taxon>
        <taxon>Pentapetalae</taxon>
        <taxon>rosids</taxon>
        <taxon>fabids</taxon>
        <taxon>Fabales</taxon>
        <taxon>Fabaceae</taxon>
        <taxon>Papilionoideae</taxon>
        <taxon>50 kb inversion clade</taxon>
        <taxon>NPAAA clade</taxon>
        <taxon>indigoferoid/millettioid clade</taxon>
        <taxon>Phaseoleae</taxon>
        <taxon>Vigna</taxon>
    </lineage>
</organism>
<feature type="domain" description="Aminoacyl-tRNA synthetase class II (G/ P/ S/T)" evidence="2">
    <location>
        <begin position="911"/>
        <end position="1002"/>
    </location>
</feature>
<dbReference type="PANTHER" id="PTHR35701:SF1">
    <property type="entry name" value="OS11G0148400 PROTEIN"/>
    <property type="match status" value="1"/>
</dbReference>
<dbReference type="EMBL" id="CM003380">
    <property type="protein sequence ID" value="KOM55017.1"/>
    <property type="molecule type" value="Genomic_DNA"/>
</dbReference>
<feature type="region of interest" description="Disordered" evidence="1">
    <location>
        <begin position="1"/>
        <end position="33"/>
    </location>
</feature>
<evidence type="ECO:0000313" key="5">
    <source>
        <dbReference type="Proteomes" id="UP000053144"/>
    </source>
</evidence>
<gene>
    <name evidence="4" type="ORF">LR48_Vigan10g090900</name>
</gene>
<dbReference type="InterPro" id="IPR045864">
    <property type="entry name" value="aa-tRNA-synth_II/BPL/LPL"/>
</dbReference>
<evidence type="ECO:0000259" key="2">
    <source>
        <dbReference type="Pfam" id="PF00587"/>
    </source>
</evidence>
<dbReference type="PANTHER" id="PTHR35701">
    <property type="entry name" value="OS11G0148400 PROTEIN"/>
    <property type="match status" value="1"/>
</dbReference>
<feature type="compositionally biased region" description="Acidic residues" evidence="1">
    <location>
        <begin position="1"/>
        <end position="11"/>
    </location>
</feature>
<dbReference type="GO" id="GO:0005524">
    <property type="term" value="F:ATP binding"/>
    <property type="evidence" value="ECO:0007669"/>
    <property type="project" value="InterPro"/>
</dbReference>
<sequence length="1041" mass="115779">MAEEEDDDESFGDFTFASFPSQPFPSTTNDNNNFLVDNDWGDFVNHSSQINNDLSKPLPDPTTKHVNGINDVAVQAEVAKKANRAIPLSIFGEEEEEEEEPSPSNVFPNGGVVKGGSGSNGSVGISDLISNLYNQQLPQMDSINGSVSVSNGAAPNPANTKENKLNEEEDEVEEDEDGWEFKSAEWETGIKSQDVKAELQKHDNGALHAVTVSNSSNGISDKAGGWHLEFELSPIFASQNHINPQPGLNGESKDVATGFAMPSQSFGELNSGSGSNQNLKALEKADIYPTSMELLKFDSTIGSSLASVSHQSDEWNFGFNFNSSSVGEDNHSSEPHLKRIETKINQADNSINNASPTNINVNSDVNLFESEGAITKQEKPLTGTENRREALPLSIFGDETPDTDEQSVPQDLSHCTPTSPVRNNFNSLASKLSINDIWSLYNQAEKQTSPKASENQILALPEVSGSSLVTDNDGLDDDFWDFKDASTESRFTHESQRTSFSYTSQVNDNGLHSSPTVLNSDLANDEDDFEDDSWEFKDAIYGTQSQDHTSTLDLTDLPVAQLSTKLELSDYAEFYSKLKDELCNYVLSHLQKLKKTLNDAALSGEDAKAKALEEQIQEFLEILHQDKMNVPTEYLSEDYCPTNVCFNELLEVLKEPRFQPFESEYQLASRLLMAEKDIKSAIELLKDTVSTLRILKLGSREDQCNYLTIWFKIAFVCSQELKHGADVWKQVVLKNVHDQILSDRKGVQYIIALGEIYRVAEIIGASIKLHKPWMLSDYTDHKSLCFLLDECYSIWLASGLQEALLSISSQNNFEPDEISRELVESIKYIHELDEHALRSYVISGEQTTCQLSALPGGCIPANQLIIPLKVEFGDMEREALHREACKLVDQPNKFGFTQDVTPANSTVPPSQRLNLPYQVVSIVSGALNDAAAKKYDLEAWFPASQAYREQVSCSNCTDYQARRLEIRYGQKKSNEQMKQYVHLLNSTLMATERTICCILENYQKEDGVEIPEVLRPFLGGKTFLPFKNQPSNEAKGKKSKA</sequence>
<feature type="region of interest" description="Disordered" evidence="1">
    <location>
        <begin position="395"/>
        <end position="419"/>
    </location>
</feature>
<feature type="domain" description="Synergin gamma C-terminal" evidence="3">
    <location>
        <begin position="699"/>
        <end position="862"/>
    </location>
</feature>
<evidence type="ECO:0000256" key="1">
    <source>
        <dbReference type="SAM" id="MobiDB-lite"/>
    </source>
</evidence>
<dbReference type="AlphaFoldDB" id="A0A0L9VJE3"/>
<dbReference type="SUPFAM" id="SSF55681">
    <property type="entry name" value="Class II aaRS and biotin synthetases"/>
    <property type="match status" value="1"/>
</dbReference>
<feature type="region of interest" description="Disordered" evidence="1">
    <location>
        <begin position="143"/>
        <end position="179"/>
    </location>
</feature>
<reference evidence="5" key="1">
    <citation type="journal article" date="2015" name="Proc. Natl. Acad. Sci. U.S.A.">
        <title>Genome sequencing of adzuki bean (Vigna angularis) provides insight into high starch and low fat accumulation and domestication.</title>
        <authorList>
            <person name="Yang K."/>
            <person name="Tian Z."/>
            <person name="Chen C."/>
            <person name="Luo L."/>
            <person name="Zhao B."/>
            <person name="Wang Z."/>
            <person name="Yu L."/>
            <person name="Li Y."/>
            <person name="Sun Y."/>
            <person name="Li W."/>
            <person name="Chen Y."/>
            <person name="Li Y."/>
            <person name="Zhang Y."/>
            <person name="Ai D."/>
            <person name="Zhao J."/>
            <person name="Shang C."/>
            <person name="Ma Y."/>
            <person name="Wu B."/>
            <person name="Wang M."/>
            <person name="Gao L."/>
            <person name="Sun D."/>
            <person name="Zhang P."/>
            <person name="Guo F."/>
            <person name="Wang W."/>
            <person name="Li Y."/>
            <person name="Wang J."/>
            <person name="Varshney R.K."/>
            <person name="Wang J."/>
            <person name="Ling H.Q."/>
            <person name="Wan P."/>
        </authorList>
    </citation>
    <scope>NUCLEOTIDE SEQUENCE</scope>
    <source>
        <strain evidence="5">cv. Jingnong 6</strain>
    </source>
</reference>
<accession>A0A0L9VJE3</accession>
<dbReference type="Pfam" id="PF00587">
    <property type="entry name" value="tRNA-synt_2b"/>
    <property type="match status" value="1"/>
</dbReference>
<dbReference type="Gramene" id="KOM55017">
    <property type="protein sequence ID" value="KOM55017"/>
    <property type="gene ID" value="LR48_Vigan10g090900"/>
</dbReference>
<dbReference type="InterPro" id="IPR059024">
    <property type="entry name" value="SYNRG_C"/>
</dbReference>
<proteinExistence type="predicted"/>
<dbReference type="Proteomes" id="UP000053144">
    <property type="component" value="Chromosome 10"/>
</dbReference>
<evidence type="ECO:0000313" key="4">
    <source>
        <dbReference type="EMBL" id="KOM55017.1"/>
    </source>
</evidence>
<dbReference type="OMA" id="HGALIWK"/>
<protein>
    <submittedName>
        <fullName evidence="4">Uncharacterized protein</fullName>
    </submittedName>
</protein>